<dbReference type="GO" id="GO:0004124">
    <property type="term" value="F:cysteine synthase activity"/>
    <property type="evidence" value="ECO:0007669"/>
    <property type="project" value="TreeGrafter"/>
</dbReference>
<organism evidence="5 6">
    <name type="scientific">Candidatus Dorea gallistercoris</name>
    <dbReference type="NCBI Taxonomy" id="2838542"/>
    <lineage>
        <taxon>Bacteria</taxon>
        <taxon>Bacillati</taxon>
        <taxon>Bacillota</taxon>
        <taxon>Clostridia</taxon>
        <taxon>Lachnospirales</taxon>
        <taxon>Lachnospiraceae</taxon>
        <taxon>Dorea</taxon>
    </lineage>
</organism>
<dbReference type="SUPFAM" id="SSF53383">
    <property type="entry name" value="PLP-dependent transferases"/>
    <property type="match status" value="1"/>
</dbReference>
<dbReference type="PANTHER" id="PTHR43797">
    <property type="entry name" value="HOMOCYSTEINE/CYSTEINE SYNTHASE"/>
    <property type="match status" value="1"/>
</dbReference>
<evidence type="ECO:0000313" key="6">
    <source>
        <dbReference type="Proteomes" id="UP000824263"/>
    </source>
</evidence>
<dbReference type="InterPro" id="IPR015424">
    <property type="entry name" value="PyrdxlP-dep_Trfase"/>
</dbReference>
<dbReference type="EMBL" id="DXGF01000098">
    <property type="protein sequence ID" value="HIW83713.1"/>
    <property type="molecule type" value="Genomic_DNA"/>
</dbReference>
<evidence type="ECO:0000256" key="2">
    <source>
        <dbReference type="ARBA" id="ARBA00009077"/>
    </source>
</evidence>
<keyword evidence="5" id="KW-0808">Transferase</keyword>
<dbReference type="InterPro" id="IPR006235">
    <property type="entry name" value="OAc-hSer/O-AcSer_sulfhydrylase"/>
</dbReference>
<keyword evidence="3 4" id="KW-0663">Pyridoxal phosphate</keyword>
<comment type="cofactor">
    <cofactor evidence="1 4">
        <name>pyridoxal 5'-phosphate</name>
        <dbReference type="ChEBI" id="CHEBI:597326"/>
    </cofactor>
</comment>
<comment type="similarity">
    <text evidence="2 4">Belongs to the trans-sulfuration enzymes family.</text>
</comment>
<dbReference type="GO" id="GO:0006535">
    <property type="term" value="P:cysteine biosynthetic process from serine"/>
    <property type="evidence" value="ECO:0007669"/>
    <property type="project" value="TreeGrafter"/>
</dbReference>
<dbReference type="AlphaFoldDB" id="A0A9D1UDW8"/>
<dbReference type="Proteomes" id="UP000824263">
    <property type="component" value="Unassembled WGS sequence"/>
</dbReference>
<dbReference type="Gene3D" id="3.90.1150.10">
    <property type="entry name" value="Aspartate Aminotransferase, domain 1"/>
    <property type="match status" value="1"/>
</dbReference>
<gene>
    <name evidence="5" type="ORF">H9873_05260</name>
</gene>
<comment type="caution">
    <text evidence="5">The sequence shown here is derived from an EMBL/GenBank/DDBJ whole genome shotgun (WGS) entry which is preliminary data.</text>
</comment>
<sequence>IANPALVVLDLEKFAKAAHAHGVPFIVDNTFATPVNCRPFEWGADIVTHSTTKYMDGHAACVGGAIVDSGNFDWEAYGDRFPGLTTPDETYHGIVYTQKFGRMAYIMKATAQLMRDLGSIQSPQNAFLLNLGLETLPLRMERHCENARKAAEYLQGHEKVAWVSTPALPGDRYYDLAQKYLPDGTCGVITFGLKGGRDAAVRMMDALKMIAIVTHVADARSCVLHPASHTHRQMNDKELMEAGVQPDLIRFSVGIENIADIIADLEQALEQV</sequence>
<reference evidence="5" key="1">
    <citation type="journal article" date="2021" name="PeerJ">
        <title>Extensive microbial diversity within the chicken gut microbiome revealed by metagenomics and culture.</title>
        <authorList>
            <person name="Gilroy R."/>
            <person name="Ravi A."/>
            <person name="Getino M."/>
            <person name="Pursley I."/>
            <person name="Horton D.L."/>
            <person name="Alikhan N.F."/>
            <person name="Baker D."/>
            <person name="Gharbi K."/>
            <person name="Hall N."/>
            <person name="Watson M."/>
            <person name="Adriaenssens E.M."/>
            <person name="Foster-Nyarko E."/>
            <person name="Jarju S."/>
            <person name="Secka A."/>
            <person name="Antonio M."/>
            <person name="Oren A."/>
            <person name="Chaudhuri R.R."/>
            <person name="La Ragione R."/>
            <person name="Hildebrand F."/>
            <person name="Pallen M.J."/>
        </authorList>
    </citation>
    <scope>NUCLEOTIDE SEQUENCE</scope>
    <source>
        <strain evidence="5">ChiSxjej1B13-11762</strain>
    </source>
</reference>
<dbReference type="PANTHER" id="PTHR43797:SF3">
    <property type="entry name" value="O-ACETYLHOMOSERINE SULFHYDRYLASE"/>
    <property type="match status" value="1"/>
</dbReference>
<evidence type="ECO:0000256" key="3">
    <source>
        <dbReference type="ARBA" id="ARBA00022898"/>
    </source>
</evidence>
<dbReference type="InterPro" id="IPR000277">
    <property type="entry name" value="Cys/Met-Metab_PyrdxlP-dep_enz"/>
</dbReference>
<proteinExistence type="inferred from homology"/>
<reference evidence="5" key="2">
    <citation type="submission" date="2021-04" db="EMBL/GenBank/DDBJ databases">
        <authorList>
            <person name="Gilroy R."/>
        </authorList>
    </citation>
    <scope>NUCLEOTIDE SEQUENCE</scope>
    <source>
        <strain evidence="5">ChiSxjej1B13-11762</strain>
    </source>
</reference>
<feature type="non-terminal residue" evidence="5">
    <location>
        <position position="1"/>
    </location>
</feature>
<evidence type="ECO:0000313" key="5">
    <source>
        <dbReference type="EMBL" id="HIW83713.1"/>
    </source>
</evidence>
<dbReference type="GO" id="GO:0019346">
    <property type="term" value="P:transsulfuration"/>
    <property type="evidence" value="ECO:0007669"/>
    <property type="project" value="InterPro"/>
</dbReference>
<dbReference type="GO" id="GO:0030170">
    <property type="term" value="F:pyridoxal phosphate binding"/>
    <property type="evidence" value="ECO:0007669"/>
    <property type="project" value="InterPro"/>
</dbReference>
<dbReference type="GO" id="GO:0005737">
    <property type="term" value="C:cytoplasm"/>
    <property type="evidence" value="ECO:0007669"/>
    <property type="project" value="TreeGrafter"/>
</dbReference>
<name>A0A9D1UDW8_9FIRM</name>
<dbReference type="GO" id="GO:0003961">
    <property type="term" value="F:O-acetylhomoserine aminocarboxypropyltransferase activity"/>
    <property type="evidence" value="ECO:0007669"/>
    <property type="project" value="TreeGrafter"/>
</dbReference>
<dbReference type="InterPro" id="IPR015421">
    <property type="entry name" value="PyrdxlP-dep_Trfase_major"/>
</dbReference>
<dbReference type="GO" id="GO:0071269">
    <property type="term" value="P:L-homocysteine biosynthetic process"/>
    <property type="evidence" value="ECO:0007669"/>
    <property type="project" value="TreeGrafter"/>
</dbReference>
<evidence type="ECO:0000256" key="1">
    <source>
        <dbReference type="ARBA" id="ARBA00001933"/>
    </source>
</evidence>
<dbReference type="InterPro" id="IPR015422">
    <property type="entry name" value="PyrdxlP-dep_Trfase_small"/>
</dbReference>
<protein>
    <submittedName>
        <fullName evidence="5">PLP-dependent transferase</fullName>
    </submittedName>
</protein>
<dbReference type="Pfam" id="PF01053">
    <property type="entry name" value="Cys_Met_Meta_PP"/>
    <property type="match status" value="1"/>
</dbReference>
<accession>A0A9D1UDW8</accession>
<dbReference type="Gene3D" id="3.40.640.10">
    <property type="entry name" value="Type I PLP-dependent aspartate aminotransferase-like (Major domain)"/>
    <property type="match status" value="1"/>
</dbReference>
<evidence type="ECO:0000256" key="4">
    <source>
        <dbReference type="RuleBase" id="RU362118"/>
    </source>
</evidence>